<dbReference type="AlphaFoldDB" id="A0A2G9I3G6"/>
<reference evidence="2" key="1">
    <citation type="journal article" date="2018" name="Gigascience">
        <title>Genome assembly of the Pink Ipe (Handroanthus impetiginosus, Bignoniaceae), a highly valued, ecologically keystone Neotropical timber forest tree.</title>
        <authorList>
            <person name="Silva-Junior O.B."/>
            <person name="Grattapaglia D."/>
            <person name="Novaes E."/>
            <person name="Collevatti R.G."/>
        </authorList>
    </citation>
    <scope>NUCLEOTIDE SEQUENCE [LARGE SCALE GENOMIC DNA]</scope>
    <source>
        <strain evidence="2">cv. UFG-1</strain>
    </source>
</reference>
<dbReference type="Proteomes" id="UP000231279">
    <property type="component" value="Unassembled WGS sequence"/>
</dbReference>
<gene>
    <name evidence="1" type="ORF">CDL12_02971</name>
</gene>
<comment type="caution">
    <text evidence="1">The sequence shown here is derived from an EMBL/GenBank/DDBJ whole genome shotgun (WGS) entry which is preliminary data.</text>
</comment>
<organism evidence="1 2">
    <name type="scientific">Handroanthus impetiginosus</name>
    <dbReference type="NCBI Taxonomy" id="429701"/>
    <lineage>
        <taxon>Eukaryota</taxon>
        <taxon>Viridiplantae</taxon>
        <taxon>Streptophyta</taxon>
        <taxon>Embryophyta</taxon>
        <taxon>Tracheophyta</taxon>
        <taxon>Spermatophyta</taxon>
        <taxon>Magnoliopsida</taxon>
        <taxon>eudicotyledons</taxon>
        <taxon>Gunneridae</taxon>
        <taxon>Pentapetalae</taxon>
        <taxon>asterids</taxon>
        <taxon>lamiids</taxon>
        <taxon>Lamiales</taxon>
        <taxon>Bignoniaceae</taxon>
        <taxon>Crescentiina</taxon>
        <taxon>Tabebuia alliance</taxon>
        <taxon>Handroanthus</taxon>
    </lineage>
</organism>
<dbReference type="EMBL" id="NKXS01000430">
    <property type="protein sequence ID" value="PIN24306.1"/>
    <property type="molecule type" value="Genomic_DNA"/>
</dbReference>
<sequence length="122" mass="14388">MNCAFNKEVWGISSVKKELLRIDYPSNAEWLFWIHKRMELNKFAFFLVVLHATWLRHNEWVFFALGPSTRRTKVNFDSGFLAEGNEYQVAMVARDSICCCIWCNTKINLRTVEFEAFLNLLS</sequence>
<evidence type="ECO:0000313" key="1">
    <source>
        <dbReference type="EMBL" id="PIN24306.1"/>
    </source>
</evidence>
<keyword evidence="2" id="KW-1185">Reference proteome</keyword>
<name>A0A2G9I3G6_9LAMI</name>
<proteinExistence type="predicted"/>
<protein>
    <submittedName>
        <fullName evidence="1">Uncharacterized protein</fullName>
    </submittedName>
</protein>
<accession>A0A2G9I3G6</accession>
<evidence type="ECO:0000313" key="2">
    <source>
        <dbReference type="Proteomes" id="UP000231279"/>
    </source>
</evidence>